<evidence type="ECO:0000313" key="2">
    <source>
        <dbReference type="EMBL" id="RXI09541.1"/>
    </source>
</evidence>
<dbReference type="EMBL" id="RDQH01000337">
    <property type="protein sequence ID" value="RXH83840.1"/>
    <property type="molecule type" value="Genomic_DNA"/>
</dbReference>
<accession>A0A498KR01</accession>
<organism evidence="2 3">
    <name type="scientific">Malus domestica</name>
    <name type="common">Apple</name>
    <name type="synonym">Pyrus malus</name>
    <dbReference type="NCBI Taxonomy" id="3750"/>
    <lineage>
        <taxon>Eukaryota</taxon>
        <taxon>Viridiplantae</taxon>
        <taxon>Streptophyta</taxon>
        <taxon>Embryophyta</taxon>
        <taxon>Tracheophyta</taxon>
        <taxon>Spermatophyta</taxon>
        <taxon>Magnoliopsida</taxon>
        <taxon>eudicotyledons</taxon>
        <taxon>Gunneridae</taxon>
        <taxon>Pentapetalae</taxon>
        <taxon>rosids</taxon>
        <taxon>fabids</taxon>
        <taxon>Rosales</taxon>
        <taxon>Rosaceae</taxon>
        <taxon>Amygdaloideae</taxon>
        <taxon>Maleae</taxon>
        <taxon>Malus</taxon>
    </lineage>
</organism>
<comment type="caution">
    <text evidence="2">The sequence shown here is derived from an EMBL/GenBank/DDBJ whole genome shotgun (WGS) entry which is preliminary data.</text>
</comment>
<proteinExistence type="predicted"/>
<dbReference type="EMBL" id="RDQH01000318">
    <property type="protein sequence ID" value="RXI09541.1"/>
    <property type="molecule type" value="Genomic_DNA"/>
</dbReference>
<protein>
    <submittedName>
        <fullName evidence="2">Uncharacterized protein</fullName>
    </submittedName>
</protein>
<keyword evidence="3" id="KW-1185">Reference proteome</keyword>
<evidence type="ECO:0000313" key="1">
    <source>
        <dbReference type="EMBL" id="RXH83840.1"/>
    </source>
</evidence>
<name>A0A498KR01_MALDO</name>
<reference evidence="2 3" key="1">
    <citation type="submission" date="2018-10" db="EMBL/GenBank/DDBJ databases">
        <title>A high-quality apple genome assembly.</title>
        <authorList>
            <person name="Hu J."/>
        </authorList>
    </citation>
    <scope>NUCLEOTIDE SEQUENCE [LARGE SCALE GENOMIC DNA]</scope>
    <source>
        <strain evidence="3">cv. HFTH1</strain>
        <tissue evidence="2">Young leaf</tissue>
    </source>
</reference>
<sequence length="90" mass="10654">MENSIGSFSYVITQVVIIEECICSFDFKKEVFSSTIPLSKHRWKNYDTKEWKLEYKINNATVKCELIKVIWLYESCKIVSSQAVHNYKHL</sequence>
<evidence type="ECO:0000313" key="3">
    <source>
        <dbReference type="Proteomes" id="UP000290289"/>
    </source>
</evidence>
<dbReference type="AlphaFoldDB" id="A0A498KR01"/>
<dbReference type="Proteomes" id="UP000290289">
    <property type="component" value="Chromosome 11"/>
</dbReference>
<gene>
    <name evidence="1" type="ORF">DVH24_009275</name>
    <name evidence="2" type="ORF">DVH24_028858</name>
</gene>